<protein>
    <submittedName>
        <fullName evidence="1">Uncharacterized protein</fullName>
    </submittedName>
</protein>
<gene>
    <name evidence="1" type="ORF">DY000_02002373</name>
</gene>
<comment type="caution">
    <text evidence="1">The sequence shown here is derived from an EMBL/GenBank/DDBJ whole genome shotgun (WGS) entry which is preliminary data.</text>
</comment>
<name>A0ABQ7BWX2_BRACR</name>
<accession>A0ABQ7BWX2</accession>
<evidence type="ECO:0000313" key="1">
    <source>
        <dbReference type="EMBL" id="KAF3543941.1"/>
    </source>
</evidence>
<proteinExistence type="predicted"/>
<dbReference type="Proteomes" id="UP000266723">
    <property type="component" value="Unassembled WGS sequence"/>
</dbReference>
<dbReference type="EMBL" id="QGKV02000832">
    <property type="protein sequence ID" value="KAF3543941.1"/>
    <property type="molecule type" value="Genomic_DNA"/>
</dbReference>
<sequence length="155" mass="17879">MSEELVASVSSLLRNRKKARELISAKLTGLVLRDDPHHTHRLKKETISKTYSAKLQAQLREPDPRALHLQNRSLLSLEPNPIDLEHMFFAAPLDRVLIWSNEILTSRVCFCDQDLFFARFFAAPRKPQVTVSTLEAKKLTGHDREKMSFVKACYY</sequence>
<organism evidence="1 2">
    <name type="scientific">Brassica cretica</name>
    <name type="common">Mustard</name>
    <dbReference type="NCBI Taxonomy" id="69181"/>
    <lineage>
        <taxon>Eukaryota</taxon>
        <taxon>Viridiplantae</taxon>
        <taxon>Streptophyta</taxon>
        <taxon>Embryophyta</taxon>
        <taxon>Tracheophyta</taxon>
        <taxon>Spermatophyta</taxon>
        <taxon>Magnoliopsida</taxon>
        <taxon>eudicotyledons</taxon>
        <taxon>Gunneridae</taxon>
        <taxon>Pentapetalae</taxon>
        <taxon>rosids</taxon>
        <taxon>malvids</taxon>
        <taxon>Brassicales</taxon>
        <taxon>Brassicaceae</taxon>
        <taxon>Brassiceae</taxon>
        <taxon>Brassica</taxon>
    </lineage>
</organism>
<reference evidence="1 2" key="1">
    <citation type="journal article" date="2020" name="BMC Genomics">
        <title>Intraspecific diversification of the crop wild relative Brassica cretica Lam. using demographic model selection.</title>
        <authorList>
            <person name="Kioukis A."/>
            <person name="Michalopoulou V.A."/>
            <person name="Briers L."/>
            <person name="Pirintsos S."/>
            <person name="Studholme D.J."/>
            <person name="Pavlidis P."/>
            <person name="Sarris P.F."/>
        </authorList>
    </citation>
    <scope>NUCLEOTIDE SEQUENCE [LARGE SCALE GENOMIC DNA]</scope>
    <source>
        <strain evidence="2">cv. PFS-1207/04</strain>
    </source>
</reference>
<keyword evidence="2" id="KW-1185">Reference proteome</keyword>
<evidence type="ECO:0000313" key="2">
    <source>
        <dbReference type="Proteomes" id="UP000266723"/>
    </source>
</evidence>